<dbReference type="AlphaFoldDB" id="A0A4R8IZJ2"/>
<keyword evidence="4 11" id="KW-0237">DNA synthesis</keyword>
<dbReference type="GO" id="GO:0009263">
    <property type="term" value="P:deoxyribonucleotide biosynthetic process"/>
    <property type="evidence" value="ECO:0007669"/>
    <property type="project" value="UniProtKB-KW"/>
</dbReference>
<dbReference type="Gene3D" id="3.20.70.20">
    <property type="match status" value="1"/>
</dbReference>
<evidence type="ECO:0000256" key="11">
    <source>
        <dbReference type="RuleBase" id="RU364064"/>
    </source>
</evidence>
<dbReference type="GO" id="GO:0005524">
    <property type="term" value="F:ATP binding"/>
    <property type="evidence" value="ECO:0007669"/>
    <property type="project" value="InterPro"/>
</dbReference>
<comment type="function">
    <text evidence="11">Catalyzes the reduction of ribonucleotides to deoxyribonucleotides. May function to provide a pool of deoxyribonucleotide precursors for DNA repair during oxygen limitation and/or for immediate growth after restoration of oxygen.</text>
</comment>
<comment type="catalytic activity">
    <reaction evidence="10 11">
        <text>a 2'-deoxyribonucleoside 5'-diphosphate + [thioredoxin]-disulfide + H2O = a ribonucleoside 5'-diphosphate + [thioredoxin]-dithiol</text>
        <dbReference type="Rhea" id="RHEA:23252"/>
        <dbReference type="Rhea" id="RHEA-COMP:10698"/>
        <dbReference type="Rhea" id="RHEA-COMP:10700"/>
        <dbReference type="ChEBI" id="CHEBI:15377"/>
        <dbReference type="ChEBI" id="CHEBI:29950"/>
        <dbReference type="ChEBI" id="CHEBI:50058"/>
        <dbReference type="ChEBI" id="CHEBI:57930"/>
        <dbReference type="ChEBI" id="CHEBI:73316"/>
        <dbReference type="EC" id="1.17.4.1"/>
    </reaction>
</comment>
<dbReference type="RefSeq" id="WP_134082149.1">
    <property type="nucleotide sequence ID" value="NZ_SOQX01000002.1"/>
</dbReference>
<sequence>MQSDIANHIWETKYRYYLDGNPVDTAISDTWQRVALAAAQAETESIELWQQRFYELLKDFRFLPGGRILAGAGTDKDVTLFNCFVMGTIEDSMDGIFDALKEAAITMQQGGGVGYDFSTLRPRGFVAHHRGTVASGPVSFMRIWDAMCATVLSTGARRGAMMATLRCDHPDIEEFIHAKQQSGALTHFNLSVLVTDTFMEAVSNDDDWPLIFPLEDPAAGTADLLAEWPGYEQPVPCKIVRRINAQKLWQQIMRGTYAYAEPGVLFYDRINRENNLAYRETIAATNPCGEIPLPPYGACNLGSLNLTCYVQDPFSSRAQIDMARLQADARLAVRFLDNVIDISRFPLARHQAYESGSRRIGLGITGLADTLMMLGLAYASDTGRAQAEAILQHLCHSAYAASIELAREKTPFPFFQADDYLRSPFIRRLPDKLQQQIRQYGIRNSHLVAIAPTGTISLFARNVSSGIEPVYDLSASRRVLNHDGEFNQFTIEDDAWRQWRQQHPDQPTPDYFQTALQIAPRDHLKMQAQLQPHVDNAISKTINVPQDYPFEEFVDLYRLAYESGLKGCTTYRPNPVTGAILSSDDIQSTHHCCSIEREAD</sequence>
<evidence type="ECO:0000256" key="5">
    <source>
        <dbReference type="ARBA" id="ARBA00022741"/>
    </source>
</evidence>
<evidence type="ECO:0000256" key="3">
    <source>
        <dbReference type="ARBA" id="ARBA00022628"/>
    </source>
</evidence>
<dbReference type="OrthoDB" id="9762933at2"/>
<gene>
    <name evidence="14" type="ORF">EDC23_1267</name>
</gene>
<comment type="similarity">
    <text evidence="2 11">Belongs to the ribonucleoside diphosphate reductase class-2 family.</text>
</comment>
<keyword evidence="6 11" id="KW-0560">Oxidoreductase</keyword>
<comment type="caution">
    <text evidence="14">The sequence shown here is derived from an EMBL/GenBank/DDBJ whole genome shotgun (WGS) entry which is preliminary data.</text>
</comment>
<evidence type="ECO:0000256" key="4">
    <source>
        <dbReference type="ARBA" id="ARBA00022634"/>
    </source>
</evidence>
<evidence type="ECO:0000256" key="8">
    <source>
        <dbReference type="ARBA" id="ARBA00023157"/>
    </source>
</evidence>
<dbReference type="SUPFAM" id="SSF51998">
    <property type="entry name" value="PFL-like glycyl radical enzymes"/>
    <property type="match status" value="1"/>
</dbReference>
<dbReference type="EC" id="1.17.4.1" evidence="11"/>
<keyword evidence="15" id="KW-1185">Reference proteome</keyword>
<proteinExistence type="inferred from homology"/>
<dbReference type="PANTHER" id="PTHR43371:SF1">
    <property type="entry name" value="RIBONUCLEOSIDE-DIPHOSPHATE REDUCTASE"/>
    <property type="match status" value="1"/>
</dbReference>
<evidence type="ECO:0000313" key="15">
    <source>
        <dbReference type="Proteomes" id="UP000294914"/>
    </source>
</evidence>
<dbReference type="GO" id="GO:0071897">
    <property type="term" value="P:DNA biosynthetic process"/>
    <property type="evidence" value="ECO:0007669"/>
    <property type="project" value="UniProtKB-KW"/>
</dbReference>
<dbReference type="InterPro" id="IPR000788">
    <property type="entry name" value="RNR_lg_C"/>
</dbReference>
<accession>A0A4R8IZJ2</accession>
<evidence type="ECO:0000256" key="2">
    <source>
        <dbReference type="ARBA" id="ARBA00007405"/>
    </source>
</evidence>
<dbReference type="NCBIfam" id="TIGR02504">
    <property type="entry name" value="NrdJ_Z"/>
    <property type="match status" value="1"/>
</dbReference>
<evidence type="ECO:0000256" key="7">
    <source>
        <dbReference type="ARBA" id="ARBA00023116"/>
    </source>
</evidence>
<keyword evidence="7" id="KW-0215">Deoxyribonucleotide synthesis</keyword>
<dbReference type="EMBL" id="SOQX01000002">
    <property type="protein sequence ID" value="TDY02883.1"/>
    <property type="molecule type" value="Genomic_DNA"/>
</dbReference>
<evidence type="ECO:0000259" key="13">
    <source>
        <dbReference type="Pfam" id="PF02867"/>
    </source>
</evidence>
<evidence type="ECO:0000256" key="9">
    <source>
        <dbReference type="ARBA" id="ARBA00023285"/>
    </source>
</evidence>
<dbReference type="Proteomes" id="UP000294914">
    <property type="component" value="Unassembled WGS sequence"/>
</dbReference>
<dbReference type="GO" id="GO:0031419">
    <property type="term" value="F:cobalamin binding"/>
    <property type="evidence" value="ECO:0007669"/>
    <property type="project" value="UniProtKB-KW"/>
</dbReference>
<evidence type="ECO:0000256" key="1">
    <source>
        <dbReference type="ARBA" id="ARBA00001922"/>
    </source>
</evidence>
<organism evidence="14 15">
    <name type="scientific">Thiohalophilus thiocyanatoxydans</name>
    <dbReference type="NCBI Taxonomy" id="381308"/>
    <lineage>
        <taxon>Bacteria</taxon>
        <taxon>Pseudomonadati</taxon>
        <taxon>Pseudomonadota</taxon>
        <taxon>Gammaproteobacteria</taxon>
        <taxon>Thiohalomonadales</taxon>
        <taxon>Thiohalophilaceae</taxon>
        <taxon>Thiohalophilus</taxon>
    </lineage>
</organism>
<evidence type="ECO:0000313" key="14">
    <source>
        <dbReference type="EMBL" id="TDY02883.1"/>
    </source>
</evidence>
<reference evidence="14 15" key="1">
    <citation type="submission" date="2019-03" db="EMBL/GenBank/DDBJ databases">
        <title>Genomic Encyclopedia of Type Strains, Phase IV (KMG-IV): sequencing the most valuable type-strain genomes for metagenomic binning, comparative biology and taxonomic classification.</title>
        <authorList>
            <person name="Goeker M."/>
        </authorList>
    </citation>
    <scope>NUCLEOTIDE SEQUENCE [LARGE SCALE GENOMIC DNA]</scope>
    <source>
        <strain evidence="14 15">DSM 16326</strain>
    </source>
</reference>
<feature type="domain" description="Ribonucleotide reductase large subunit C-terminal" evidence="13">
    <location>
        <begin position="82"/>
        <end position="571"/>
    </location>
</feature>
<dbReference type="InterPro" id="IPR050862">
    <property type="entry name" value="RdRp_reductase_class-2"/>
</dbReference>
<evidence type="ECO:0000256" key="10">
    <source>
        <dbReference type="ARBA" id="ARBA00047754"/>
    </source>
</evidence>
<feature type="domain" description="Ribonucleotide reductase large subunit N-terminal" evidence="12">
    <location>
        <begin position="14"/>
        <end position="76"/>
    </location>
</feature>
<keyword evidence="3 11" id="KW-0846">Cobalamin</keyword>
<evidence type="ECO:0000256" key="6">
    <source>
        <dbReference type="ARBA" id="ARBA00023002"/>
    </source>
</evidence>
<dbReference type="InterPro" id="IPR013344">
    <property type="entry name" value="RNR_NrdJ/NrdZ"/>
</dbReference>
<dbReference type="Pfam" id="PF02867">
    <property type="entry name" value="Ribonuc_red_lgC"/>
    <property type="match status" value="1"/>
</dbReference>
<dbReference type="PRINTS" id="PR01183">
    <property type="entry name" value="RIBORDTASEM1"/>
</dbReference>
<comment type="cofactor">
    <cofactor evidence="1 11">
        <name>adenosylcob(III)alamin</name>
        <dbReference type="ChEBI" id="CHEBI:18408"/>
    </cofactor>
</comment>
<name>A0A4R8IZJ2_9GAMM</name>
<keyword evidence="8" id="KW-1015">Disulfide bond</keyword>
<keyword evidence="5 11" id="KW-0547">Nucleotide-binding</keyword>
<dbReference type="Pfam" id="PF00317">
    <property type="entry name" value="Ribonuc_red_lgN"/>
    <property type="match status" value="1"/>
</dbReference>
<dbReference type="PANTHER" id="PTHR43371">
    <property type="entry name" value="VITAMIN B12-DEPENDENT RIBONUCLEOTIDE REDUCTASE"/>
    <property type="match status" value="1"/>
</dbReference>
<dbReference type="CDD" id="cd02888">
    <property type="entry name" value="RNR_II_dimer"/>
    <property type="match status" value="1"/>
</dbReference>
<evidence type="ECO:0000259" key="12">
    <source>
        <dbReference type="Pfam" id="PF00317"/>
    </source>
</evidence>
<dbReference type="InterPro" id="IPR013509">
    <property type="entry name" value="RNR_lsu_N"/>
</dbReference>
<keyword evidence="9 11" id="KW-0170">Cobalt</keyword>
<dbReference type="GO" id="GO:0004748">
    <property type="term" value="F:ribonucleoside-diphosphate reductase activity, thioredoxin disulfide as acceptor"/>
    <property type="evidence" value="ECO:0007669"/>
    <property type="project" value="UniProtKB-EC"/>
</dbReference>
<protein>
    <recommendedName>
        <fullName evidence="11">Vitamin B12-dependent ribonucleotide reductase</fullName>
        <ecNumber evidence="11">1.17.4.1</ecNumber>
    </recommendedName>
</protein>